<comment type="caution">
    <text evidence="3">The sequence shown here is derived from an EMBL/GenBank/DDBJ whole genome shotgun (WGS) entry which is preliminary data.</text>
</comment>
<dbReference type="AlphaFoldDB" id="A0AAI8YBT0"/>
<sequence length="155" mass="15803">MLRAGLAALALVAAATAAPITEPTKTLQARQLTIGDPSSPSPTFIILPPVVGGLNPSTKRATSTLAARQFTWGDPSTWFGSGDEQPPTPSPTFIILPPVVGGLNPSTKRATSTLEARQLTIGVPSTGPIVPDQPIPGGSIVPDPEVPSGPVQISD</sequence>
<feature type="chain" id="PRO_5042570507" evidence="2">
    <location>
        <begin position="18"/>
        <end position="155"/>
    </location>
</feature>
<accession>A0AAI8YBT0</accession>
<feature type="signal peptide" evidence="2">
    <location>
        <begin position="1"/>
        <end position="17"/>
    </location>
</feature>
<reference evidence="3" key="1">
    <citation type="submission" date="2023-10" db="EMBL/GenBank/DDBJ databases">
        <authorList>
            <person name="Hackl T."/>
        </authorList>
    </citation>
    <scope>NUCLEOTIDE SEQUENCE</scope>
</reference>
<protein>
    <submittedName>
        <fullName evidence="3">Uu.00g043170.m01.CDS01</fullName>
    </submittedName>
</protein>
<dbReference type="EMBL" id="CAUWAG010000003">
    <property type="protein sequence ID" value="CAJ2501464.1"/>
    <property type="molecule type" value="Genomic_DNA"/>
</dbReference>
<feature type="region of interest" description="Disordered" evidence="1">
    <location>
        <begin position="123"/>
        <end position="155"/>
    </location>
</feature>
<keyword evidence="2" id="KW-0732">Signal</keyword>
<evidence type="ECO:0000256" key="1">
    <source>
        <dbReference type="SAM" id="MobiDB-lite"/>
    </source>
</evidence>
<dbReference type="Proteomes" id="UP001295740">
    <property type="component" value="Unassembled WGS sequence"/>
</dbReference>
<evidence type="ECO:0000256" key="2">
    <source>
        <dbReference type="SAM" id="SignalP"/>
    </source>
</evidence>
<organism evidence="3 4">
    <name type="scientific">Anthostomella pinea</name>
    <dbReference type="NCBI Taxonomy" id="933095"/>
    <lineage>
        <taxon>Eukaryota</taxon>
        <taxon>Fungi</taxon>
        <taxon>Dikarya</taxon>
        <taxon>Ascomycota</taxon>
        <taxon>Pezizomycotina</taxon>
        <taxon>Sordariomycetes</taxon>
        <taxon>Xylariomycetidae</taxon>
        <taxon>Xylariales</taxon>
        <taxon>Xylariaceae</taxon>
        <taxon>Anthostomella</taxon>
    </lineage>
</organism>
<keyword evidence="4" id="KW-1185">Reference proteome</keyword>
<gene>
    <name evidence="3" type="ORF">KHLLAP_LOCUS1932</name>
</gene>
<proteinExistence type="predicted"/>
<evidence type="ECO:0000313" key="3">
    <source>
        <dbReference type="EMBL" id="CAJ2501464.1"/>
    </source>
</evidence>
<evidence type="ECO:0000313" key="4">
    <source>
        <dbReference type="Proteomes" id="UP001295740"/>
    </source>
</evidence>
<name>A0AAI8YBT0_9PEZI</name>